<name>A0A8T2YX31_POPDE</name>
<accession>A0A8T2YX31</accession>
<evidence type="ECO:0000313" key="2">
    <source>
        <dbReference type="EMBL" id="KAH8509629.1"/>
    </source>
</evidence>
<dbReference type="InterPro" id="IPR036514">
    <property type="entry name" value="SGNH_hydro_sf"/>
</dbReference>
<comment type="similarity">
    <text evidence="1">Belongs to the 'GDSL' lipolytic enzyme family.</text>
</comment>
<evidence type="ECO:0000256" key="1">
    <source>
        <dbReference type="ARBA" id="ARBA00008668"/>
    </source>
</evidence>
<dbReference type="PANTHER" id="PTHR35097:SF1">
    <property type="entry name" value="GDSL ESTERASE_LIPASE"/>
    <property type="match status" value="1"/>
</dbReference>
<dbReference type="GO" id="GO:0016298">
    <property type="term" value="F:lipase activity"/>
    <property type="evidence" value="ECO:0007669"/>
    <property type="project" value="InterPro"/>
</dbReference>
<evidence type="ECO:0000313" key="3">
    <source>
        <dbReference type="Proteomes" id="UP000807159"/>
    </source>
</evidence>
<dbReference type="PANTHER" id="PTHR35097">
    <property type="entry name" value="GDSL ESTERASE/LIPASE"/>
    <property type="match status" value="1"/>
</dbReference>
<proteinExistence type="inferred from homology"/>
<evidence type="ECO:0008006" key="4">
    <source>
        <dbReference type="Google" id="ProtNLM"/>
    </source>
</evidence>
<dbReference type="InterPro" id="IPR001087">
    <property type="entry name" value="GDSL"/>
</dbReference>
<sequence length="672" mass="73528">MEFLSSRLTIMSSCFYSTLVLFLTVVCTVSSLVKLPPNVTIPALLVFGDSIVDAGNNNDLKTLVKSNFPPYGKDFEGGIPTGRFCNGKIPSDILAKELGIKDTLPAYLDPAVQPQDLITGVTFASSGSGFDPLTPKLVSVLSLSDQLEHFKEYIGKLKAIIGEENTIFTIRNSLFLVVASSDDIANTYFTLRARKLQYDVPAYTDLMANSASSFAQVFKLQIKDVARVSTCRSRFSNQAPFRVLVKMEPVASVVDKIKGVAKSGQDFVDGLLRRRENSSRRNPIEILKRLQREAFSDLMKLRDRQDKVERVLSFYKTFKGSPFQENSTLVRGEVDASGAILMVGDIDQEHCDAVGRAGIKTGISSRLSFETIVRQKDSLLAEFVASQKGVVEIGGVSEGALTLAKVLYTANVNDWFSAIVIPVGAQFRDLDMTANSSNQRHGVTDLSSVGPPLLNQHNDAAIGLTVRKSNVIAMMAQSVSGLRRQPFFDGIGHDFGTFGQIVCQLPKGIKFSLIGLQQVAKSSSHHSNLGALAIPVGFLKHHESPEISFQDSALPVGASSQEITSRTGYIALKLESELDESTRIGGWIEMKNSNPKHLQWALNAFDDAEDEFGWGLCLSGVFVDPTNHGRLQAESYVKLNIGKKFCLKPGITYSRDGNAKILALMLRSNWSF</sequence>
<reference evidence="2" key="1">
    <citation type="journal article" date="2021" name="J. Hered.">
        <title>Genome Assembly of Salicaceae Populus deltoides (Eastern Cottonwood) I-69 Based on Nanopore Sequencing and Hi-C Technologies.</title>
        <authorList>
            <person name="Bai S."/>
            <person name="Wu H."/>
            <person name="Zhang J."/>
            <person name="Pan Z."/>
            <person name="Zhao W."/>
            <person name="Li Z."/>
            <person name="Tong C."/>
        </authorList>
    </citation>
    <scope>NUCLEOTIDE SEQUENCE</scope>
    <source>
        <tissue evidence="2">Leaf</tissue>
    </source>
</reference>
<dbReference type="Pfam" id="PF00657">
    <property type="entry name" value="Lipase_GDSL"/>
    <property type="match status" value="1"/>
</dbReference>
<dbReference type="AlphaFoldDB" id="A0A8T2YX31"/>
<keyword evidence="3" id="KW-1185">Reference proteome</keyword>
<organism evidence="2 3">
    <name type="scientific">Populus deltoides</name>
    <name type="common">Eastern poplar</name>
    <name type="synonym">Eastern cottonwood</name>
    <dbReference type="NCBI Taxonomy" id="3696"/>
    <lineage>
        <taxon>Eukaryota</taxon>
        <taxon>Viridiplantae</taxon>
        <taxon>Streptophyta</taxon>
        <taxon>Embryophyta</taxon>
        <taxon>Tracheophyta</taxon>
        <taxon>Spermatophyta</taxon>
        <taxon>Magnoliopsida</taxon>
        <taxon>eudicotyledons</taxon>
        <taxon>Gunneridae</taxon>
        <taxon>Pentapetalae</taxon>
        <taxon>rosids</taxon>
        <taxon>fabids</taxon>
        <taxon>Malpighiales</taxon>
        <taxon>Salicaceae</taxon>
        <taxon>Saliceae</taxon>
        <taxon>Populus</taxon>
    </lineage>
</organism>
<dbReference type="Gene3D" id="3.40.50.1110">
    <property type="entry name" value="SGNH hydrolase"/>
    <property type="match status" value="1"/>
</dbReference>
<dbReference type="EMBL" id="JACEGQ020000005">
    <property type="protein sequence ID" value="KAH8509629.1"/>
    <property type="molecule type" value="Genomic_DNA"/>
</dbReference>
<dbReference type="PROSITE" id="PS01098">
    <property type="entry name" value="LIPASE_GDSL_SER"/>
    <property type="match status" value="1"/>
</dbReference>
<dbReference type="Proteomes" id="UP000807159">
    <property type="component" value="Chromosome 5"/>
</dbReference>
<dbReference type="InterPro" id="IPR008265">
    <property type="entry name" value="Lipase_GDSL_AS"/>
</dbReference>
<gene>
    <name evidence="2" type="ORF">H0E87_011405</name>
</gene>
<comment type="caution">
    <text evidence="2">The sequence shown here is derived from an EMBL/GenBank/DDBJ whole genome shotgun (WGS) entry which is preliminary data.</text>
</comment>
<dbReference type="GO" id="GO:0006629">
    <property type="term" value="P:lipid metabolic process"/>
    <property type="evidence" value="ECO:0007669"/>
    <property type="project" value="InterPro"/>
</dbReference>
<protein>
    <recommendedName>
        <fullName evidence="4">GDSL esterase/lipase</fullName>
    </recommendedName>
</protein>